<evidence type="ECO:0000256" key="1">
    <source>
        <dbReference type="SAM" id="Phobius"/>
    </source>
</evidence>
<evidence type="ECO:0000313" key="3">
    <source>
        <dbReference type="EMBL" id="NJP37951.1"/>
    </source>
</evidence>
<dbReference type="InterPro" id="IPR018604">
    <property type="entry name" value="YycI-like"/>
</dbReference>
<evidence type="ECO:0000313" key="4">
    <source>
        <dbReference type="Proteomes" id="UP000752012"/>
    </source>
</evidence>
<protein>
    <recommendedName>
        <fullName evidence="2">Regulatory protein YycH-like domain-containing protein</fullName>
    </recommendedName>
</protein>
<accession>A0A969PT86</accession>
<organism evidence="3 4">
    <name type="scientific">Alkalicoccus luteus</name>
    <dbReference type="NCBI Taxonomy" id="1237094"/>
    <lineage>
        <taxon>Bacteria</taxon>
        <taxon>Bacillati</taxon>
        <taxon>Bacillota</taxon>
        <taxon>Bacilli</taxon>
        <taxon>Bacillales</taxon>
        <taxon>Bacillaceae</taxon>
        <taxon>Alkalicoccus</taxon>
    </lineage>
</organism>
<feature type="transmembrane region" description="Helical" evidence="1">
    <location>
        <begin position="6"/>
        <end position="26"/>
    </location>
</feature>
<dbReference type="GO" id="GO:0016020">
    <property type="term" value="C:membrane"/>
    <property type="evidence" value="ECO:0007669"/>
    <property type="project" value="InterPro"/>
</dbReference>
<proteinExistence type="predicted"/>
<reference evidence="3 4" key="1">
    <citation type="submission" date="2020-03" db="EMBL/GenBank/DDBJ databases">
        <title>Assessment of the enzymatic potential of alkaline-tolerant lipase obtained from Bacillus luteus H11 (technogenic soil) for the bioremediation of saline soils contaminated with petroleum substances.</title>
        <authorList>
            <person name="Kalwasinska A."/>
        </authorList>
    </citation>
    <scope>NUCLEOTIDE SEQUENCE [LARGE SCALE GENOMIC DNA]</scope>
    <source>
        <strain evidence="3 4">H11</strain>
    </source>
</reference>
<gene>
    <name evidence="3" type="ORF">HCN83_10190</name>
</gene>
<keyword evidence="1" id="KW-0472">Membrane</keyword>
<dbReference type="Pfam" id="PF09648">
    <property type="entry name" value="YycI"/>
    <property type="match status" value="1"/>
</dbReference>
<dbReference type="Proteomes" id="UP000752012">
    <property type="component" value="Unassembled WGS sequence"/>
</dbReference>
<dbReference type="RefSeq" id="WP_168006962.1">
    <property type="nucleotide sequence ID" value="NZ_JAATHJ010000014.1"/>
</dbReference>
<keyword evidence="4" id="KW-1185">Reference proteome</keyword>
<keyword evidence="1" id="KW-0812">Transmembrane</keyword>
<feature type="domain" description="Regulatory protein YycH-like" evidence="2">
    <location>
        <begin position="36"/>
        <end position="254"/>
    </location>
</feature>
<sequence length="264" mass="30475">MDWSRTKTIFIVTFMLLNIFLGYQLAEKQRHGDINEIEQMTLDTQIEEQRINIEFGESEEELLGAPITGFQRVFEDDITFLEQTLERQEIELIDSTTLYSELDSPYNFSPANLSASTEAFMQQYVFRGEEYQLAAYDEEEGLIGLYQTFEGSMIDQYERDSYHVVLELNDSDQIVSYTQRYLTIVEQGVEEELLTPMQVVERLINDPQVGIGTDSTISSATIGYYNLMEVDANFQIYAPVWRVIVDEEPFFVNALTGEVQNITS</sequence>
<dbReference type="EMBL" id="JAATHJ010000014">
    <property type="protein sequence ID" value="NJP37951.1"/>
    <property type="molecule type" value="Genomic_DNA"/>
</dbReference>
<comment type="caution">
    <text evidence="3">The sequence shown here is derived from an EMBL/GenBank/DDBJ whole genome shotgun (WGS) entry which is preliminary data.</text>
</comment>
<dbReference type="Gene3D" id="2.40.128.690">
    <property type="entry name" value="YycH protein, domain 3-like"/>
    <property type="match status" value="1"/>
</dbReference>
<name>A0A969PT86_9BACI</name>
<dbReference type="AlphaFoldDB" id="A0A969PT86"/>
<evidence type="ECO:0000259" key="2">
    <source>
        <dbReference type="Pfam" id="PF09648"/>
    </source>
</evidence>
<keyword evidence="1" id="KW-1133">Transmembrane helix</keyword>